<keyword evidence="4" id="KW-0560">Oxidoreductase</keyword>
<dbReference type="InterPro" id="IPR004017">
    <property type="entry name" value="Cys_rich_dom"/>
</dbReference>
<dbReference type="EMBL" id="CP006577">
    <property type="protein sequence ID" value="AIG98988.1"/>
    <property type="molecule type" value="Genomic_DNA"/>
</dbReference>
<evidence type="ECO:0000259" key="7">
    <source>
        <dbReference type="Pfam" id="PF02754"/>
    </source>
</evidence>
<dbReference type="InterPro" id="IPR017900">
    <property type="entry name" value="4Fe4S_Fe_S_CS"/>
</dbReference>
<dbReference type="GO" id="GO:0046872">
    <property type="term" value="F:metal ion binding"/>
    <property type="evidence" value="ECO:0007669"/>
    <property type="project" value="UniProtKB-KW"/>
</dbReference>
<dbReference type="GO" id="GO:0051539">
    <property type="term" value="F:4 iron, 4 sulfur cluster binding"/>
    <property type="evidence" value="ECO:0007669"/>
    <property type="project" value="UniProtKB-KW"/>
</dbReference>
<dbReference type="Gene3D" id="1.10.1060.10">
    <property type="entry name" value="Alpha-helical ferredoxin"/>
    <property type="match status" value="1"/>
</dbReference>
<evidence type="ECO:0000313" key="9">
    <source>
        <dbReference type="EMBL" id="AIG98988.1"/>
    </source>
</evidence>
<evidence type="ECO:0000313" key="10">
    <source>
        <dbReference type="Proteomes" id="UP000028501"/>
    </source>
</evidence>
<evidence type="ECO:0000256" key="5">
    <source>
        <dbReference type="ARBA" id="ARBA00023004"/>
    </source>
</evidence>
<evidence type="ECO:0000256" key="2">
    <source>
        <dbReference type="ARBA" id="ARBA00022485"/>
    </source>
</evidence>
<feature type="domain" description="Cysteine-rich" evidence="7">
    <location>
        <begin position="240"/>
        <end position="325"/>
    </location>
</feature>
<dbReference type="GO" id="GO:0005886">
    <property type="term" value="C:plasma membrane"/>
    <property type="evidence" value="ECO:0007669"/>
    <property type="project" value="TreeGrafter"/>
</dbReference>
<dbReference type="InterPro" id="IPR017896">
    <property type="entry name" value="4Fe4S_Fe-S-bd"/>
</dbReference>
<evidence type="ECO:0000256" key="4">
    <source>
        <dbReference type="ARBA" id="ARBA00023002"/>
    </source>
</evidence>
<dbReference type="GO" id="GO:0016491">
    <property type="term" value="F:oxidoreductase activity"/>
    <property type="evidence" value="ECO:0007669"/>
    <property type="project" value="UniProtKB-KW"/>
</dbReference>
<organism evidence="9 10">
    <name type="scientific">Archaeoglobus fulgidus DSM 8774</name>
    <dbReference type="NCBI Taxonomy" id="1344584"/>
    <lineage>
        <taxon>Archaea</taxon>
        <taxon>Methanobacteriati</taxon>
        <taxon>Methanobacteriota</taxon>
        <taxon>Archaeoglobi</taxon>
        <taxon>Archaeoglobales</taxon>
        <taxon>Archaeoglobaceae</taxon>
        <taxon>Archaeoglobus</taxon>
    </lineage>
</organism>
<dbReference type="Pfam" id="PF13183">
    <property type="entry name" value="Fer4_8"/>
    <property type="match status" value="1"/>
</dbReference>
<keyword evidence="5" id="KW-0408">Iron</keyword>
<dbReference type="HOGENOM" id="CLU_023081_2_2_2"/>
<evidence type="ECO:0000259" key="8">
    <source>
        <dbReference type="Pfam" id="PF13183"/>
    </source>
</evidence>
<reference evidence="9 10" key="1">
    <citation type="submission" date="2013-07" db="EMBL/GenBank/DDBJ databases">
        <title>Genome of Archaeoglobus fulgidus.</title>
        <authorList>
            <person name="Fiebig A."/>
            <person name="Birkeland N.-K."/>
        </authorList>
    </citation>
    <scope>NUCLEOTIDE SEQUENCE [LARGE SCALE GENOMIC DNA]</scope>
    <source>
        <strain evidence="9 10">DSM 8774</strain>
    </source>
</reference>
<feature type="domain" description="4Fe-4S ferredoxin-type" evidence="8">
    <location>
        <begin position="4"/>
        <end position="61"/>
    </location>
</feature>
<gene>
    <name evidence="9" type="ORF">AFULGI_00022620</name>
</gene>
<dbReference type="Proteomes" id="UP000028501">
    <property type="component" value="Chromosome"/>
</dbReference>
<dbReference type="PANTHER" id="PTHR43255:SF1">
    <property type="entry name" value="IRON-SULFUR-BINDING OXIDOREDUCTASE FADF-RELATED"/>
    <property type="match status" value="1"/>
</dbReference>
<dbReference type="PROSITE" id="PS00198">
    <property type="entry name" value="4FE4S_FER_1"/>
    <property type="match status" value="1"/>
</dbReference>
<dbReference type="AlphaFoldDB" id="A0A075WN71"/>
<proteinExistence type="inferred from homology"/>
<accession>A0A075WN71</accession>
<dbReference type="Pfam" id="PF02754">
    <property type="entry name" value="CCG"/>
    <property type="match status" value="2"/>
</dbReference>
<sequence>MVSLTACMQCAVCSSSCSMRYAMNIRKLIARYISSGDDFWSEELWNCTTCHVCQDRCPRGIPITDLIVEARSRVIESGKVPTDVREMLESIQKFANPFGVGKAKKRGWHQGKFRFADEGEFEYLLFAGCGVVDDRIADVARKAGELLEAAGVNFAILREEGCCGNDVKAVGEEGLFELLREENMATFEEYGVKKVIVISPHCYNTFKNDYGLEVYHISEILLKAIEEARIRFRKVIEARVAFHDSCYLGRYNGLYEEPREVLRAIPGIELVEMLRNRENSLCCGAGGGNIVRDVEFRPSLKRIDEAGIVAAEFLAVACPFCLMMLEDAVKVKKADVKVLDVVELLYESVFGVEE</sequence>
<dbReference type="InterPro" id="IPR009051">
    <property type="entry name" value="Helical_ferredxn"/>
</dbReference>
<dbReference type="SUPFAM" id="SSF46548">
    <property type="entry name" value="alpha-helical ferredoxin"/>
    <property type="match status" value="1"/>
</dbReference>
<dbReference type="KEGG" id="afg:AFULGI_00022620"/>
<feature type="domain" description="Cysteine-rich" evidence="7">
    <location>
        <begin position="124"/>
        <end position="207"/>
    </location>
</feature>
<evidence type="ECO:0000256" key="1">
    <source>
        <dbReference type="ARBA" id="ARBA00007097"/>
    </source>
</evidence>
<protein>
    <submittedName>
        <fullName evidence="9">Fe-S oxidoreductase</fullName>
    </submittedName>
</protein>
<evidence type="ECO:0000256" key="6">
    <source>
        <dbReference type="ARBA" id="ARBA00023014"/>
    </source>
</evidence>
<comment type="similarity">
    <text evidence="1">Belongs to the HdrC family.</text>
</comment>
<evidence type="ECO:0000256" key="3">
    <source>
        <dbReference type="ARBA" id="ARBA00022723"/>
    </source>
</evidence>
<keyword evidence="6" id="KW-0411">Iron-sulfur</keyword>
<keyword evidence="3" id="KW-0479">Metal-binding</keyword>
<dbReference type="RefSeq" id="WP_010879490.1">
    <property type="nucleotide sequence ID" value="NZ_CP006577.1"/>
</dbReference>
<dbReference type="InterPro" id="IPR051460">
    <property type="entry name" value="HdrC_iron-sulfur_subunit"/>
</dbReference>
<name>A0A075WN71_ARCFL</name>
<dbReference type="PANTHER" id="PTHR43255">
    <property type="entry name" value="IRON-SULFUR-BINDING OXIDOREDUCTASE FADF-RELATED-RELATED"/>
    <property type="match status" value="1"/>
</dbReference>
<keyword evidence="2" id="KW-0004">4Fe-4S</keyword>
<dbReference type="GeneID" id="24795744"/>